<evidence type="ECO:0000259" key="4">
    <source>
        <dbReference type="PROSITE" id="PS50887"/>
    </source>
</evidence>
<dbReference type="PANTHER" id="PTHR45138:SF9">
    <property type="entry name" value="DIGUANYLATE CYCLASE DGCM-RELATED"/>
    <property type="match status" value="1"/>
</dbReference>
<dbReference type="InterPro" id="IPR029787">
    <property type="entry name" value="Nucleotide_cyclase"/>
</dbReference>
<organism evidence="5 6">
    <name type="scientific">Pseudoalteromonas rhizosphaerae</name>
    <dbReference type="NCBI Taxonomy" id="2518973"/>
    <lineage>
        <taxon>Bacteria</taxon>
        <taxon>Pseudomonadati</taxon>
        <taxon>Pseudomonadota</taxon>
        <taxon>Gammaproteobacteria</taxon>
        <taxon>Alteromonadales</taxon>
        <taxon>Pseudoalteromonadaceae</taxon>
        <taxon>Pseudoalteromonas</taxon>
    </lineage>
</organism>
<proteinExistence type="predicted"/>
<dbReference type="InterPro" id="IPR000160">
    <property type="entry name" value="GGDEF_dom"/>
</dbReference>
<dbReference type="PROSITE" id="PS50887">
    <property type="entry name" value="GGDEF"/>
    <property type="match status" value="1"/>
</dbReference>
<protein>
    <recommendedName>
        <fullName evidence="1">diguanylate cyclase</fullName>
        <ecNumber evidence="1">2.7.7.65</ecNumber>
    </recommendedName>
</protein>
<dbReference type="CDD" id="cd01949">
    <property type="entry name" value="GGDEF"/>
    <property type="match status" value="1"/>
</dbReference>
<evidence type="ECO:0000256" key="2">
    <source>
        <dbReference type="ARBA" id="ARBA00034247"/>
    </source>
</evidence>
<dbReference type="Pfam" id="PF00990">
    <property type="entry name" value="GGDEF"/>
    <property type="match status" value="1"/>
</dbReference>
<keyword evidence="6" id="KW-1185">Reference proteome</keyword>
<dbReference type="InterPro" id="IPR048435">
    <property type="entry name" value="MASE6"/>
</dbReference>
<evidence type="ECO:0000313" key="5">
    <source>
        <dbReference type="EMBL" id="MFK3862649.1"/>
    </source>
</evidence>
<dbReference type="Gene3D" id="3.30.70.270">
    <property type="match status" value="1"/>
</dbReference>
<dbReference type="RefSeq" id="WP_404674599.1">
    <property type="nucleotide sequence ID" value="NZ_JBJDOT010000002.1"/>
</dbReference>
<dbReference type="Pfam" id="PF20966">
    <property type="entry name" value="MASE6"/>
    <property type="match status" value="1"/>
</dbReference>
<feature type="transmembrane region" description="Helical" evidence="3">
    <location>
        <begin position="149"/>
        <end position="171"/>
    </location>
</feature>
<name>A0ABW8KS45_9GAMM</name>
<dbReference type="PANTHER" id="PTHR45138">
    <property type="entry name" value="REGULATORY COMPONENTS OF SENSORY TRANSDUCTION SYSTEM"/>
    <property type="match status" value="1"/>
</dbReference>
<comment type="catalytic activity">
    <reaction evidence="2">
        <text>2 GTP = 3',3'-c-di-GMP + 2 diphosphate</text>
        <dbReference type="Rhea" id="RHEA:24898"/>
        <dbReference type="ChEBI" id="CHEBI:33019"/>
        <dbReference type="ChEBI" id="CHEBI:37565"/>
        <dbReference type="ChEBI" id="CHEBI:58805"/>
        <dbReference type="EC" id="2.7.7.65"/>
    </reaction>
</comment>
<dbReference type="EMBL" id="JBJDOT010000002">
    <property type="protein sequence ID" value="MFK3862649.1"/>
    <property type="molecule type" value="Genomic_DNA"/>
</dbReference>
<feature type="transmembrane region" description="Helical" evidence="3">
    <location>
        <begin position="102"/>
        <end position="119"/>
    </location>
</feature>
<comment type="caution">
    <text evidence="5">The sequence shown here is derived from an EMBL/GenBank/DDBJ whole genome shotgun (WGS) entry which is preliminary data.</text>
</comment>
<feature type="transmembrane region" description="Helical" evidence="3">
    <location>
        <begin position="52"/>
        <end position="71"/>
    </location>
</feature>
<dbReference type="NCBIfam" id="TIGR00254">
    <property type="entry name" value="GGDEF"/>
    <property type="match status" value="1"/>
</dbReference>
<dbReference type="EC" id="2.7.7.65" evidence="1"/>
<keyword evidence="3" id="KW-0472">Membrane</keyword>
<keyword evidence="3" id="KW-0812">Transmembrane</keyword>
<evidence type="ECO:0000256" key="3">
    <source>
        <dbReference type="SAM" id="Phobius"/>
    </source>
</evidence>
<keyword evidence="3" id="KW-1133">Transmembrane helix</keyword>
<dbReference type="InterPro" id="IPR050469">
    <property type="entry name" value="Diguanylate_Cyclase"/>
</dbReference>
<reference evidence="5 6" key="1">
    <citation type="submission" date="2024-11" db="EMBL/GenBank/DDBJ databases">
        <title>The Natural Products Discovery Center: Release of the First 8490 Sequenced Strains for Exploring Actinobacteria Biosynthetic Diversity.</title>
        <authorList>
            <person name="Kalkreuter E."/>
            <person name="Kautsar S.A."/>
            <person name="Yang D."/>
            <person name="Bader C.D."/>
            <person name="Teijaro C.N."/>
            <person name="Fluegel L."/>
            <person name="Davis C.M."/>
            <person name="Simpson J.R."/>
            <person name="Lauterbach L."/>
            <person name="Steele A.D."/>
            <person name="Gui C."/>
            <person name="Meng S."/>
            <person name="Li G."/>
            <person name="Viehrig K."/>
            <person name="Ye F."/>
            <person name="Su P."/>
            <person name="Kiefer A.F."/>
            <person name="Nichols A."/>
            <person name="Cepeda A.J."/>
            <person name="Yan W."/>
            <person name="Fan B."/>
            <person name="Jiang Y."/>
            <person name="Adhikari A."/>
            <person name="Zheng C.-J."/>
            <person name="Schuster L."/>
            <person name="Cowan T.M."/>
            <person name="Smanski M.J."/>
            <person name="Chevrette M.G."/>
            <person name="De Carvalho L.P.S."/>
            <person name="Shen B."/>
        </authorList>
    </citation>
    <scope>NUCLEOTIDE SEQUENCE [LARGE SCALE GENOMIC DNA]</scope>
    <source>
        <strain evidence="5 6">NPDC078403</strain>
    </source>
</reference>
<feature type="transmembrane region" description="Helical" evidence="3">
    <location>
        <begin position="24"/>
        <end position="46"/>
    </location>
</feature>
<feature type="transmembrane region" description="Helical" evidence="3">
    <location>
        <begin position="126"/>
        <end position="143"/>
    </location>
</feature>
<dbReference type="Proteomes" id="UP001620262">
    <property type="component" value="Unassembled WGS sequence"/>
</dbReference>
<dbReference type="SMART" id="SM00267">
    <property type="entry name" value="GGDEF"/>
    <property type="match status" value="1"/>
</dbReference>
<dbReference type="InterPro" id="IPR043128">
    <property type="entry name" value="Rev_trsase/Diguanyl_cyclase"/>
</dbReference>
<feature type="transmembrane region" description="Helical" evidence="3">
    <location>
        <begin position="78"/>
        <end position="96"/>
    </location>
</feature>
<sequence length="372" mass="42218">MLGFWYSKSPQFAKDHKDFWRARLITHFLLFSTAYFFILTVLNIFYFEQLDLALIDCLGLVISLTIYFWFYKSGNVNVTAWAVTLMASSLAILFIISVGGNPFSILWATLIPPFAFFLIGRKRGSIISAIAFSICAYLIYTQQQQTITIGLGSLFNTIEVSIAHILIFRFYEKTRSLAYQNLSNLNDEIKKLAETDKLTELYNRQKFDAELSALITKSEHSQASHCLLMCDIDYFKRINDTYGHLVGDKVLKEFAHLLQQKIGEQALIARWGGEEFVIILLNTALLDAAKQANELRSLISSNTVANMPITISLGVTAIQKSNDSVLKVLERADKALYFAKHHGRNLVCINDNNAHVTCYDTFLKLVDDDINE</sequence>
<gene>
    <name evidence="5" type="ORF">ACI2JU_02040</name>
</gene>
<dbReference type="SUPFAM" id="SSF55073">
    <property type="entry name" value="Nucleotide cyclase"/>
    <property type="match status" value="1"/>
</dbReference>
<accession>A0ABW8KS45</accession>
<evidence type="ECO:0000256" key="1">
    <source>
        <dbReference type="ARBA" id="ARBA00012528"/>
    </source>
</evidence>
<feature type="domain" description="GGDEF" evidence="4">
    <location>
        <begin position="223"/>
        <end position="352"/>
    </location>
</feature>
<evidence type="ECO:0000313" key="6">
    <source>
        <dbReference type="Proteomes" id="UP001620262"/>
    </source>
</evidence>